<accession>A0A1I5E2I1</accession>
<protein>
    <submittedName>
        <fullName evidence="1">Uncharacterized protein</fullName>
    </submittedName>
</protein>
<reference evidence="2" key="1">
    <citation type="submission" date="2016-10" db="EMBL/GenBank/DDBJ databases">
        <authorList>
            <person name="Varghese N."/>
            <person name="Submissions S."/>
        </authorList>
    </citation>
    <scope>NUCLEOTIDE SEQUENCE [LARGE SCALE GENOMIC DNA]</scope>
    <source>
        <strain evidence="2">DS-12</strain>
    </source>
</reference>
<organism evidence="1 2">
    <name type="scientific">Paenimyroides ummariense</name>
    <dbReference type="NCBI Taxonomy" id="913024"/>
    <lineage>
        <taxon>Bacteria</taxon>
        <taxon>Pseudomonadati</taxon>
        <taxon>Bacteroidota</taxon>
        <taxon>Flavobacteriia</taxon>
        <taxon>Flavobacteriales</taxon>
        <taxon>Flavobacteriaceae</taxon>
        <taxon>Paenimyroides</taxon>
    </lineage>
</organism>
<dbReference type="SUPFAM" id="SSF101697">
    <property type="entry name" value="Hypothetical protein YfhH"/>
    <property type="match status" value="1"/>
</dbReference>
<name>A0A1I5E2I1_9FLAO</name>
<dbReference type="EMBL" id="FOVI01000018">
    <property type="protein sequence ID" value="SFO05553.1"/>
    <property type="molecule type" value="Genomic_DNA"/>
</dbReference>
<proteinExistence type="predicted"/>
<dbReference type="AlphaFoldDB" id="A0A1I5E2I1"/>
<dbReference type="STRING" id="913024.SAMN05421741_11856"/>
<gene>
    <name evidence="1" type="ORF">SAMN05421741_11856</name>
</gene>
<sequence>MQPINVIPVTEFTDFLKTNGLVIGKASEFVGNMEFDLQVKRANLKKLKAATFKQVLDAKILPVKSKTALAYWISEGKFKEGETYKCAKTKRLMILTSALVRLNYL</sequence>
<dbReference type="Proteomes" id="UP000199036">
    <property type="component" value="Unassembled WGS sequence"/>
</dbReference>
<keyword evidence="2" id="KW-1185">Reference proteome</keyword>
<dbReference type="InterPro" id="IPR036289">
    <property type="entry name" value="YfhH"/>
</dbReference>
<evidence type="ECO:0000313" key="1">
    <source>
        <dbReference type="EMBL" id="SFO05553.1"/>
    </source>
</evidence>
<dbReference type="RefSeq" id="WP_091524700.1">
    <property type="nucleotide sequence ID" value="NZ_FOVI01000018.1"/>
</dbReference>
<evidence type="ECO:0000313" key="2">
    <source>
        <dbReference type="Proteomes" id="UP000199036"/>
    </source>
</evidence>